<feature type="transmembrane region" description="Helical" evidence="1">
    <location>
        <begin position="183"/>
        <end position="202"/>
    </location>
</feature>
<protein>
    <submittedName>
        <fullName evidence="2">Energy-coupling factor transport system substrate-specific component</fullName>
    </submittedName>
</protein>
<feature type="transmembrane region" description="Helical" evidence="1">
    <location>
        <begin position="31"/>
        <end position="51"/>
    </location>
</feature>
<dbReference type="NCBIfam" id="TIGR02185">
    <property type="entry name" value="Trep_Strep"/>
    <property type="match status" value="1"/>
</dbReference>
<feature type="transmembrane region" description="Helical" evidence="1">
    <location>
        <begin position="134"/>
        <end position="153"/>
    </location>
</feature>
<gene>
    <name evidence="2" type="ORF">QFZ46_000188</name>
</gene>
<organism evidence="2 3">
    <name type="scientific">Microbacterium murale</name>
    <dbReference type="NCBI Taxonomy" id="1081040"/>
    <lineage>
        <taxon>Bacteria</taxon>
        <taxon>Bacillati</taxon>
        <taxon>Actinomycetota</taxon>
        <taxon>Actinomycetes</taxon>
        <taxon>Micrococcales</taxon>
        <taxon>Microbacteriaceae</taxon>
        <taxon>Microbacterium</taxon>
    </lineage>
</organism>
<keyword evidence="1" id="KW-0812">Transmembrane</keyword>
<dbReference type="InterPro" id="IPR011733">
    <property type="entry name" value="CHP02185_IM"/>
</dbReference>
<feature type="transmembrane region" description="Helical" evidence="1">
    <location>
        <begin position="57"/>
        <end position="77"/>
    </location>
</feature>
<dbReference type="EMBL" id="JAUSXK010000001">
    <property type="protein sequence ID" value="MDQ0642028.1"/>
    <property type="molecule type" value="Genomic_DNA"/>
</dbReference>
<reference evidence="2 3" key="1">
    <citation type="submission" date="2023-07" db="EMBL/GenBank/DDBJ databases">
        <title>Comparative genomics of wheat-associated soil bacteria to identify genetic determinants of phenazine resistance.</title>
        <authorList>
            <person name="Mouncey N."/>
        </authorList>
    </citation>
    <scope>NUCLEOTIDE SEQUENCE [LARGE SCALE GENOMIC DNA]</scope>
    <source>
        <strain evidence="2 3">W2I7</strain>
    </source>
</reference>
<dbReference type="RefSeq" id="WP_307357423.1">
    <property type="nucleotide sequence ID" value="NZ_JAUSXK010000001.1"/>
</dbReference>
<evidence type="ECO:0000256" key="1">
    <source>
        <dbReference type="SAM" id="Phobius"/>
    </source>
</evidence>
<sequence length="216" mass="23490">MTDHTLASSTVTPAPVKTRSPFAVRFSARDLLNVAIFAVIYFVIVFAVAMLGVISPVVMLLTLPLSAIAAGIPYILFLTRVRHAGMAALFGLVVALLYLMMGQPWQSTLVTIGVSVLAELILWAGNYRSKWATIWAYTVFSAWFVGPWIPFFLDRDAYLHSGSMEGMGQEYIAAFDQLVSAPMVLGMVAATVVCGFLGALLGTRLLRKHFQRAGLA</sequence>
<name>A0ABU0P3X0_9MICO</name>
<accession>A0ABU0P3X0</accession>
<keyword evidence="1" id="KW-0472">Membrane</keyword>
<evidence type="ECO:0000313" key="3">
    <source>
        <dbReference type="Proteomes" id="UP001239085"/>
    </source>
</evidence>
<dbReference type="Proteomes" id="UP001239085">
    <property type="component" value="Unassembled WGS sequence"/>
</dbReference>
<feature type="transmembrane region" description="Helical" evidence="1">
    <location>
        <begin position="84"/>
        <end position="101"/>
    </location>
</feature>
<keyword evidence="3" id="KW-1185">Reference proteome</keyword>
<dbReference type="Pfam" id="PF09605">
    <property type="entry name" value="Trep_Strep"/>
    <property type="match status" value="1"/>
</dbReference>
<proteinExistence type="predicted"/>
<comment type="caution">
    <text evidence="2">The sequence shown here is derived from an EMBL/GenBank/DDBJ whole genome shotgun (WGS) entry which is preliminary data.</text>
</comment>
<evidence type="ECO:0000313" key="2">
    <source>
        <dbReference type="EMBL" id="MDQ0642028.1"/>
    </source>
</evidence>
<feature type="transmembrane region" description="Helical" evidence="1">
    <location>
        <begin position="107"/>
        <end position="127"/>
    </location>
</feature>
<keyword evidence="1" id="KW-1133">Transmembrane helix</keyword>